<evidence type="ECO:0000313" key="1">
    <source>
        <dbReference type="EMBL" id="KAI8004264.1"/>
    </source>
</evidence>
<keyword evidence="2" id="KW-1185">Reference proteome</keyword>
<name>A0ACC0GU60_9ERIC</name>
<protein>
    <submittedName>
        <fullName evidence="1">Phytochrome-interacting ankyrin-repeat protein 1</fullName>
    </submittedName>
</protein>
<comment type="caution">
    <text evidence="1">The sequence shown here is derived from an EMBL/GenBank/DDBJ whole genome shotgun (WGS) entry which is preliminary data.</text>
</comment>
<dbReference type="Proteomes" id="UP001060215">
    <property type="component" value="Chromosome 9"/>
</dbReference>
<sequence length="92" mass="10377">MIISFLFRFSSSSLVTKLHNLRVLGPGTCMPQDDQLGLTRRSRRVYRSGGDRDDRGWTLLHIGARKGDLKEVCFLAFLDCLAFLLITVIGFS</sequence>
<gene>
    <name evidence="1" type="ORF">LOK49_LG08G00419</name>
</gene>
<proteinExistence type="predicted"/>
<evidence type="ECO:0000313" key="2">
    <source>
        <dbReference type="Proteomes" id="UP001060215"/>
    </source>
</evidence>
<reference evidence="1 2" key="1">
    <citation type="journal article" date="2022" name="Plant J.">
        <title>Chromosome-level genome of Camellia lanceoleosa provides a valuable resource for understanding genome evolution and self-incompatibility.</title>
        <authorList>
            <person name="Gong W."/>
            <person name="Xiao S."/>
            <person name="Wang L."/>
            <person name="Liao Z."/>
            <person name="Chang Y."/>
            <person name="Mo W."/>
            <person name="Hu G."/>
            <person name="Li W."/>
            <person name="Zhao G."/>
            <person name="Zhu H."/>
            <person name="Hu X."/>
            <person name="Ji K."/>
            <person name="Xiang X."/>
            <person name="Song Q."/>
            <person name="Yuan D."/>
            <person name="Jin S."/>
            <person name="Zhang L."/>
        </authorList>
    </citation>
    <scope>NUCLEOTIDE SEQUENCE [LARGE SCALE GENOMIC DNA]</scope>
    <source>
        <strain evidence="1">SQ_2022a</strain>
    </source>
</reference>
<organism evidence="1 2">
    <name type="scientific">Camellia lanceoleosa</name>
    <dbReference type="NCBI Taxonomy" id="1840588"/>
    <lineage>
        <taxon>Eukaryota</taxon>
        <taxon>Viridiplantae</taxon>
        <taxon>Streptophyta</taxon>
        <taxon>Embryophyta</taxon>
        <taxon>Tracheophyta</taxon>
        <taxon>Spermatophyta</taxon>
        <taxon>Magnoliopsida</taxon>
        <taxon>eudicotyledons</taxon>
        <taxon>Gunneridae</taxon>
        <taxon>Pentapetalae</taxon>
        <taxon>asterids</taxon>
        <taxon>Ericales</taxon>
        <taxon>Theaceae</taxon>
        <taxon>Camellia</taxon>
    </lineage>
</organism>
<accession>A0ACC0GU60</accession>
<dbReference type="EMBL" id="CM045766">
    <property type="protein sequence ID" value="KAI8004264.1"/>
    <property type="molecule type" value="Genomic_DNA"/>
</dbReference>